<organism evidence="3 4">
    <name type="scientific">Entomortierella chlamydospora</name>
    <dbReference type="NCBI Taxonomy" id="101097"/>
    <lineage>
        <taxon>Eukaryota</taxon>
        <taxon>Fungi</taxon>
        <taxon>Fungi incertae sedis</taxon>
        <taxon>Mucoromycota</taxon>
        <taxon>Mortierellomycotina</taxon>
        <taxon>Mortierellomycetes</taxon>
        <taxon>Mortierellales</taxon>
        <taxon>Mortierellaceae</taxon>
        <taxon>Entomortierella</taxon>
    </lineage>
</organism>
<feature type="region of interest" description="Disordered" evidence="1">
    <location>
        <begin position="481"/>
        <end position="502"/>
    </location>
</feature>
<dbReference type="AlphaFoldDB" id="A0A9P6T108"/>
<sequence>MSNLIDSFALSSHAKHGFYGKQLKVTGSVSSSPSSTGAELDLAIKIHVIENTWTTCPLLPPSTILHRWKVTLLDSPNHHIDGEDDIISDHDKTVVGATVDHSNETLKLGSYQLWLGHAKDGKRSSWVQTTVERTETISPAPSPTYEQRSARPLSTSSFSSYLPGQNAAQQTHVAVISSALCFVANKSGDYLVQLSIHVPFVAGADSQIFLAQIPKCRNNFIKFRVESPEPKKDEDGKEDLGGVDGTKDHGEHEDILGNTSDGFEFNIHPEVKPLDDSHLNPDSDEDIQFWLEVQELLVGRDKFVGKLAASDDAPKSNAETQQDSVQEPLTNGISNRFEIAGCFTPSSSLLVSWMPRNATNFVQDVEQEMTIHIAGLPDQTKSSTLLQHRKRKDPEVSHAIDQIDQEEGLIEYDHLEMDDGDLVISVEDVLTVNIQKLGWKQPFMDITIDLSDTQHRQTNDMSLLEITGDAVQDYEAIFTDNADQTSTEQTPSELENLDKESTVDHERHLPAVYRVWFFNGTEGTTVVHVRARVGQAVSVGYGKDISCNIPRIQVHGASLDKGRIHIHTSNDLVIHRCNTRYLESPPIDGHSLPDDNSSARHPPMLRFQYQSSDYQLTVIAQRYQGIARIARIERIKAEIGVSGQHHPGFARVLLTNVVLPYQDDSYLRVYQLDGAEIWNVMVDGKPCAKSIQFTERKSGSQRTIMIPISEDVSDSDNLHQVEISYGFNTVDRDQGEDLDDETVNPMIKLVVPGFNLPVGEYVVVASLPKLPKDMDYDEPVGDFEITSKLGESSQRKTITFGAYMTLGRPKLSIKASRTAFAPRSWQNVVDGAVGEAVENSDQPEILEQITRTHAHPNLIAHDPQQPPSNAGPVVVQQASQRHPQQPLDLQNPQAEQALDGEILPVLSVRPRRMEGSSVQASGQTSNLSPQVGLDSLSPRLWLEQICHAGFWWKQLLVILAAFLLVIMIINVTNFRDTMSTSLDLVHVPVWQRPFAAIGRLWYDNSHYRQGGQYSEPDRTSNEYFVRDEPVAETLQPKNTETLQPRVTETLQTRITETESVASAVTTAAETTTQDLEVRPRVASNDDRSRSDDGKNDDTRPQPVGFMKLIQMLKRMVGGAEA</sequence>
<evidence type="ECO:0000313" key="4">
    <source>
        <dbReference type="Proteomes" id="UP000703661"/>
    </source>
</evidence>
<keyword evidence="2" id="KW-0472">Membrane</keyword>
<evidence type="ECO:0000256" key="2">
    <source>
        <dbReference type="SAM" id="Phobius"/>
    </source>
</evidence>
<feature type="compositionally biased region" description="Polar residues" evidence="1">
    <location>
        <begin position="876"/>
        <end position="887"/>
    </location>
</feature>
<feature type="compositionally biased region" description="Polar residues" evidence="1">
    <location>
        <begin position="481"/>
        <end position="493"/>
    </location>
</feature>
<feature type="region of interest" description="Disordered" evidence="1">
    <location>
        <begin position="858"/>
        <end position="887"/>
    </location>
</feature>
<feature type="compositionally biased region" description="Low complexity" evidence="1">
    <location>
        <begin position="1060"/>
        <end position="1072"/>
    </location>
</feature>
<keyword evidence="2" id="KW-1133">Transmembrane helix</keyword>
<keyword evidence="4" id="KW-1185">Reference proteome</keyword>
<gene>
    <name evidence="3" type="ORF">BGZ80_009022</name>
</gene>
<accession>A0A9P6T108</accession>
<feature type="compositionally biased region" description="Basic and acidic residues" evidence="1">
    <location>
        <begin position="227"/>
        <end position="255"/>
    </location>
</feature>
<feature type="compositionally biased region" description="Basic and acidic residues" evidence="1">
    <location>
        <begin position="1075"/>
        <end position="1099"/>
    </location>
</feature>
<feature type="region of interest" description="Disordered" evidence="1">
    <location>
        <begin position="1060"/>
        <end position="1104"/>
    </location>
</feature>
<keyword evidence="2" id="KW-0812">Transmembrane</keyword>
<dbReference type="EMBL" id="JAAAID010000511">
    <property type="protein sequence ID" value="KAG0016688.1"/>
    <property type="molecule type" value="Genomic_DNA"/>
</dbReference>
<feature type="transmembrane region" description="Helical" evidence="2">
    <location>
        <begin position="950"/>
        <end position="971"/>
    </location>
</feature>
<feature type="region of interest" description="Disordered" evidence="1">
    <location>
        <begin position="227"/>
        <end position="259"/>
    </location>
</feature>
<evidence type="ECO:0000313" key="3">
    <source>
        <dbReference type="EMBL" id="KAG0016688.1"/>
    </source>
</evidence>
<evidence type="ECO:0000256" key="1">
    <source>
        <dbReference type="SAM" id="MobiDB-lite"/>
    </source>
</evidence>
<reference evidence="3" key="1">
    <citation type="journal article" date="2020" name="Fungal Divers.">
        <title>Resolving the Mortierellaceae phylogeny through synthesis of multi-gene phylogenetics and phylogenomics.</title>
        <authorList>
            <person name="Vandepol N."/>
            <person name="Liber J."/>
            <person name="Desiro A."/>
            <person name="Na H."/>
            <person name="Kennedy M."/>
            <person name="Barry K."/>
            <person name="Grigoriev I.V."/>
            <person name="Miller A.N."/>
            <person name="O'Donnell K."/>
            <person name="Stajich J.E."/>
            <person name="Bonito G."/>
        </authorList>
    </citation>
    <scope>NUCLEOTIDE SEQUENCE</scope>
    <source>
        <strain evidence="3">NRRL 2769</strain>
    </source>
</reference>
<protein>
    <submittedName>
        <fullName evidence="3">Uncharacterized protein</fullName>
    </submittedName>
</protein>
<dbReference type="Proteomes" id="UP000703661">
    <property type="component" value="Unassembled WGS sequence"/>
</dbReference>
<name>A0A9P6T108_9FUNG</name>
<proteinExistence type="predicted"/>
<comment type="caution">
    <text evidence="3">The sequence shown here is derived from an EMBL/GenBank/DDBJ whole genome shotgun (WGS) entry which is preliminary data.</text>
</comment>